<evidence type="ECO:0000256" key="2">
    <source>
        <dbReference type="RuleBase" id="RU368102"/>
    </source>
</evidence>
<keyword evidence="2" id="KW-0012">Acyltransferase</keyword>
<evidence type="ECO:0000313" key="4">
    <source>
        <dbReference type="Proteomes" id="UP001149719"/>
    </source>
</evidence>
<comment type="caution">
    <text evidence="3">The sequence shown here is derived from an EMBL/GenBank/DDBJ whole genome shotgun (WGS) entry which is preliminary data.</text>
</comment>
<dbReference type="InterPro" id="IPR003996">
    <property type="entry name" value="RTX_toxin-activating_protC_bac"/>
</dbReference>
<name>A0ABT4JPV7_9GAMM</name>
<comment type="similarity">
    <text evidence="1 2">Belongs to the RTX toxin acyltransferase family.</text>
</comment>
<accession>A0ABT4JPV7</accession>
<keyword evidence="2" id="KW-0808">Transferase</keyword>
<keyword evidence="2" id="KW-0204">Cytolysis</keyword>
<proteinExistence type="inferred from homology"/>
<dbReference type="EC" id="2.3.1.-" evidence="2"/>
<reference evidence="3" key="1">
    <citation type="submission" date="2022-12" db="EMBL/GenBank/DDBJ databases">
        <title>Marinomonas 15G1-11 sp. nov, isolated from marine algae.</title>
        <authorList>
            <person name="Butt M."/>
            <person name="Choi D.G."/>
            <person name="Kim J.M."/>
            <person name="Lee J.K."/>
            <person name="Baek J.H."/>
            <person name="Jeon C.O."/>
        </authorList>
    </citation>
    <scope>NUCLEOTIDE SEQUENCE</scope>
    <source>
        <strain evidence="3">15G1-11</strain>
    </source>
</reference>
<dbReference type="RefSeq" id="WP_269122285.1">
    <property type="nucleotide sequence ID" value="NZ_JAPUBN010000006.1"/>
</dbReference>
<organism evidence="3 4">
    <name type="scientific">Marinomonas phaeophyticola</name>
    <dbReference type="NCBI Taxonomy" id="3004091"/>
    <lineage>
        <taxon>Bacteria</taxon>
        <taxon>Pseudomonadati</taxon>
        <taxon>Pseudomonadota</taxon>
        <taxon>Gammaproteobacteria</taxon>
        <taxon>Oceanospirillales</taxon>
        <taxon>Oceanospirillaceae</taxon>
        <taxon>Marinomonas</taxon>
    </lineage>
</organism>
<evidence type="ECO:0000256" key="1">
    <source>
        <dbReference type="ARBA" id="ARBA00005686"/>
    </source>
</evidence>
<dbReference type="Proteomes" id="UP001149719">
    <property type="component" value="Unassembled WGS sequence"/>
</dbReference>
<keyword evidence="2" id="KW-0963">Cytoplasm</keyword>
<sequence>MYLYILLPRYRSQSIADLDQIVFNPLIRNRIAFAYAAPANTEQSDKIDQQEGSAQPQSIPMEDMAGLAIWASVSAEVDAKIREQIAAGVFPVKLKAEDWTSGEVNWLLDVIAPSKERTAQVVRNLKQVIKGGDLNIHPLVAKLVDSEALEAMGAKRQSKIVPEEAQHVATNSVDGGIDPIKH</sequence>
<evidence type="ECO:0000313" key="3">
    <source>
        <dbReference type="EMBL" id="MCZ2720415.1"/>
    </source>
</evidence>
<protein>
    <recommendedName>
        <fullName evidence="2">RTX toxin-activating lysine-acyltransferase</fullName>
        <ecNumber evidence="2">2.3.1.-</ecNumber>
    </recommendedName>
</protein>
<dbReference type="Pfam" id="PF02794">
    <property type="entry name" value="HlyC"/>
    <property type="match status" value="1"/>
</dbReference>
<dbReference type="EMBL" id="JAPUBN010000006">
    <property type="protein sequence ID" value="MCZ2720415.1"/>
    <property type="molecule type" value="Genomic_DNA"/>
</dbReference>
<comment type="subcellular location">
    <subcellularLocation>
        <location evidence="2">Cytoplasm</location>
    </subcellularLocation>
</comment>
<keyword evidence="4" id="KW-1185">Reference proteome</keyword>
<comment type="function">
    <text evidence="2">Involved in fatty acylation of protoxin at internal lysine residues, thereby converting it to the active toxin.</text>
</comment>
<gene>
    <name evidence="3" type="ORF">O1D97_01830</name>
</gene>